<dbReference type="PANTHER" id="PTHR35861:SF1">
    <property type="entry name" value="PHAGE TAIL SHEATH PROTEIN"/>
    <property type="match status" value="1"/>
</dbReference>
<dbReference type="InterPro" id="IPR052042">
    <property type="entry name" value="Tail_sheath_structural"/>
</dbReference>
<gene>
    <name evidence="1" type="ORF">S06H3_58358</name>
</gene>
<dbReference type="EMBL" id="BARV01037768">
    <property type="protein sequence ID" value="GAI54169.1"/>
    <property type="molecule type" value="Genomic_DNA"/>
</dbReference>
<name>X1RF05_9ZZZZ</name>
<dbReference type="AlphaFoldDB" id="X1RF05"/>
<evidence type="ECO:0000313" key="1">
    <source>
        <dbReference type="EMBL" id="GAI54169.1"/>
    </source>
</evidence>
<accession>X1RF05</accession>
<protein>
    <submittedName>
        <fullName evidence="1">Uncharacterized protein</fullName>
    </submittedName>
</protein>
<reference evidence="1" key="1">
    <citation type="journal article" date="2014" name="Front. Microbiol.">
        <title>High frequency of phylogenetically diverse reductive dehalogenase-homologous genes in deep subseafloor sedimentary metagenomes.</title>
        <authorList>
            <person name="Kawai M."/>
            <person name="Futagami T."/>
            <person name="Toyoda A."/>
            <person name="Takaki Y."/>
            <person name="Nishi S."/>
            <person name="Hori S."/>
            <person name="Arai W."/>
            <person name="Tsubouchi T."/>
            <person name="Morono Y."/>
            <person name="Uchiyama I."/>
            <person name="Ito T."/>
            <person name="Fujiyama A."/>
            <person name="Inagaki F."/>
            <person name="Takami H."/>
        </authorList>
    </citation>
    <scope>NUCLEOTIDE SEQUENCE</scope>
    <source>
        <strain evidence="1">Expedition CK06-06</strain>
    </source>
</reference>
<organism evidence="1">
    <name type="scientific">marine sediment metagenome</name>
    <dbReference type="NCBI Taxonomy" id="412755"/>
    <lineage>
        <taxon>unclassified sequences</taxon>
        <taxon>metagenomes</taxon>
        <taxon>ecological metagenomes</taxon>
    </lineage>
</organism>
<proteinExistence type="predicted"/>
<comment type="caution">
    <text evidence="1">The sequence shown here is derived from an EMBL/GenBank/DDBJ whole genome shotgun (WGS) entry which is preliminary data.</text>
</comment>
<sequence length="101" mass="11313">MPEYLSPGVYVEEIEIGAKPIEGVSTSTVGFVGMAEKGRLRRTWIRFSKRRKPATPSFQTLVKNWVMVCFTLAQSFSSLGSKTTHCVPSSMDSSHIFFYSL</sequence>
<dbReference type="PANTHER" id="PTHR35861">
    <property type="match status" value="1"/>
</dbReference>